<evidence type="ECO:0000256" key="15">
    <source>
        <dbReference type="SAM" id="MobiDB-lite"/>
    </source>
</evidence>
<dbReference type="AlphaFoldDB" id="A0A8C7UHL1"/>
<dbReference type="InterPro" id="IPR008271">
    <property type="entry name" value="Ser/Thr_kinase_AS"/>
</dbReference>
<comment type="catalytic activity">
    <reaction evidence="11 12">
        <text>L-seryl-[protein] + ATP = O-phospho-L-seryl-[protein] + ADP + H(+)</text>
        <dbReference type="Rhea" id="RHEA:17989"/>
        <dbReference type="Rhea" id="RHEA-COMP:9863"/>
        <dbReference type="Rhea" id="RHEA-COMP:11604"/>
        <dbReference type="ChEBI" id="CHEBI:15378"/>
        <dbReference type="ChEBI" id="CHEBI:29999"/>
        <dbReference type="ChEBI" id="CHEBI:30616"/>
        <dbReference type="ChEBI" id="CHEBI:83421"/>
        <dbReference type="ChEBI" id="CHEBI:456216"/>
        <dbReference type="EC" id="2.7.11.1"/>
    </reaction>
</comment>
<dbReference type="Ensembl" id="ENSOMYT00000106951.2">
    <property type="protein sequence ID" value="ENSOMYP00000098508.2"/>
    <property type="gene ID" value="ENSOMYG00000044712.2"/>
</dbReference>
<keyword evidence="8 12" id="KW-0418">Kinase</keyword>
<feature type="binding site" evidence="13">
    <location>
        <begin position="428"/>
        <end position="436"/>
    </location>
    <ligand>
        <name>ATP</name>
        <dbReference type="ChEBI" id="CHEBI:30616"/>
    </ligand>
</feature>
<evidence type="ECO:0000256" key="8">
    <source>
        <dbReference type="ARBA" id="ARBA00022777"/>
    </source>
</evidence>
<dbReference type="EC" id="2.7.11.1" evidence="12"/>
<dbReference type="Pfam" id="PF00433">
    <property type="entry name" value="Pkinase_C"/>
    <property type="match status" value="1"/>
</dbReference>
<evidence type="ECO:0000256" key="2">
    <source>
        <dbReference type="ARBA" id="ARBA00009804"/>
    </source>
</evidence>
<dbReference type="GO" id="GO:0005524">
    <property type="term" value="F:ATP binding"/>
    <property type="evidence" value="ECO:0007669"/>
    <property type="project" value="UniProtKB-UniRule"/>
</dbReference>
<evidence type="ECO:0000313" key="19">
    <source>
        <dbReference type="Proteomes" id="UP000694395"/>
    </source>
</evidence>
<keyword evidence="7 12" id="KW-0547">Nucleotide-binding</keyword>
<dbReference type="InterPro" id="IPR000719">
    <property type="entry name" value="Prot_kinase_dom"/>
</dbReference>
<dbReference type="GO" id="GO:0035556">
    <property type="term" value="P:intracellular signal transduction"/>
    <property type="evidence" value="ECO:0007669"/>
    <property type="project" value="InterPro"/>
</dbReference>
<keyword evidence="9 12" id="KW-0067">ATP-binding</keyword>
<feature type="compositionally biased region" description="Low complexity" evidence="15">
    <location>
        <begin position="715"/>
        <end position="731"/>
    </location>
</feature>
<dbReference type="InterPro" id="IPR017892">
    <property type="entry name" value="Pkinase_C"/>
</dbReference>
<keyword evidence="5 12" id="KW-0808">Transferase</keyword>
<name>A0A8C7UHL1_ONCMY</name>
<feature type="region of interest" description="Disordered" evidence="15">
    <location>
        <begin position="703"/>
        <end position="741"/>
    </location>
</feature>
<feature type="binding site" evidence="13 14">
    <location>
        <position position="451"/>
    </location>
    <ligand>
        <name>ATP</name>
        <dbReference type="ChEBI" id="CHEBI:30616"/>
    </ligand>
</feature>
<keyword evidence="6" id="KW-0677">Repeat</keyword>
<keyword evidence="4" id="KW-0597">Phosphoprotein</keyword>
<evidence type="ECO:0000256" key="9">
    <source>
        <dbReference type="ARBA" id="ARBA00022840"/>
    </source>
</evidence>
<evidence type="ECO:0000256" key="14">
    <source>
        <dbReference type="PROSITE-ProRule" id="PRU10141"/>
    </source>
</evidence>
<dbReference type="PROSITE" id="PS00107">
    <property type="entry name" value="PROTEIN_KINASE_ATP"/>
    <property type="match status" value="2"/>
</dbReference>
<reference evidence="18" key="1">
    <citation type="submission" date="2020-07" db="EMBL/GenBank/DDBJ databases">
        <title>A long reads based de novo assembly of the rainbow trout Arlee double haploid line genome.</title>
        <authorList>
            <person name="Gao G."/>
            <person name="Palti Y."/>
        </authorList>
    </citation>
    <scope>NUCLEOTIDE SEQUENCE [LARGE SCALE GENOMIC DNA]</scope>
</reference>
<dbReference type="Gene3D" id="1.10.510.10">
    <property type="entry name" value="Transferase(Phosphotransferase) domain 1"/>
    <property type="match status" value="2"/>
</dbReference>
<accession>A0A8C7UHL1</accession>
<evidence type="ECO:0000259" key="16">
    <source>
        <dbReference type="PROSITE" id="PS50011"/>
    </source>
</evidence>
<evidence type="ECO:0000256" key="13">
    <source>
        <dbReference type="PIRSR" id="PIRSR000606-51"/>
    </source>
</evidence>
<evidence type="ECO:0000256" key="4">
    <source>
        <dbReference type="ARBA" id="ARBA00022553"/>
    </source>
</evidence>
<reference evidence="18" key="3">
    <citation type="submission" date="2025-09" db="UniProtKB">
        <authorList>
            <consortium name="Ensembl"/>
        </authorList>
    </citation>
    <scope>IDENTIFICATION</scope>
</reference>
<dbReference type="Proteomes" id="UP000694395">
    <property type="component" value="Chromosome Y"/>
</dbReference>
<dbReference type="InterPro" id="IPR037714">
    <property type="entry name" value="MSK2_N_dom"/>
</dbReference>
<dbReference type="FunFam" id="1.10.510.10:FF:000157">
    <property type="entry name" value="Ribosomal protein S6 kinase"/>
    <property type="match status" value="1"/>
</dbReference>
<evidence type="ECO:0000256" key="3">
    <source>
        <dbReference type="ARBA" id="ARBA00022527"/>
    </source>
</evidence>
<dbReference type="PROSITE" id="PS51285">
    <property type="entry name" value="AGC_KINASE_CTER"/>
    <property type="match status" value="1"/>
</dbReference>
<evidence type="ECO:0000256" key="11">
    <source>
        <dbReference type="ARBA" id="ARBA00048679"/>
    </source>
</evidence>
<dbReference type="InterPro" id="IPR016239">
    <property type="entry name" value="Ribosomal_S6_kinase_II"/>
</dbReference>
<reference evidence="18" key="2">
    <citation type="submission" date="2025-08" db="UniProtKB">
        <authorList>
            <consortium name="Ensembl"/>
        </authorList>
    </citation>
    <scope>IDENTIFICATION</scope>
</reference>
<evidence type="ECO:0000256" key="7">
    <source>
        <dbReference type="ARBA" id="ARBA00022741"/>
    </source>
</evidence>
<dbReference type="PROSITE" id="PS50011">
    <property type="entry name" value="PROTEIN_KINASE_DOM"/>
    <property type="match status" value="2"/>
</dbReference>
<dbReference type="PIRSF" id="PIRSF000606">
    <property type="entry name" value="Ribsml_S6_kin_2"/>
    <property type="match status" value="1"/>
</dbReference>
<dbReference type="PANTHER" id="PTHR24351">
    <property type="entry name" value="RIBOSOMAL PROTEIN S6 KINASE"/>
    <property type="match status" value="1"/>
</dbReference>
<evidence type="ECO:0000259" key="17">
    <source>
        <dbReference type="PROSITE" id="PS51285"/>
    </source>
</evidence>
<dbReference type="FunFam" id="1.10.510.10:FF:000109">
    <property type="entry name" value="Ribosomal protein S6 kinase"/>
    <property type="match status" value="1"/>
</dbReference>
<dbReference type="GO" id="GO:0000287">
    <property type="term" value="F:magnesium ion binding"/>
    <property type="evidence" value="ECO:0007669"/>
    <property type="project" value="InterPro"/>
</dbReference>
<evidence type="ECO:0000256" key="1">
    <source>
        <dbReference type="ARBA" id="ARBA00001946"/>
    </source>
</evidence>
<dbReference type="Pfam" id="PF00069">
    <property type="entry name" value="Pkinase"/>
    <property type="match status" value="2"/>
</dbReference>
<comment type="cofactor">
    <cofactor evidence="1 12">
        <name>Mg(2+)</name>
        <dbReference type="ChEBI" id="CHEBI:18420"/>
    </cofactor>
</comment>
<feature type="domain" description="Protein kinase" evidence="16">
    <location>
        <begin position="46"/>
        <end position="314"/>
    </location>
</feature>
<dbReference type="InterPro" id="IPR000961">
    <property type="entry name" value="AGC-kinase_C"/>
</dbReference>
<evidence type="ECO:0000256" key="12">
    <source>
        <dbReference type="PIRNR" id="PIRNR000606"/>
    </source>
</evidence>
<dbReference type="InterPro" id="IPR011009">
    <property type="entry name" value="Kinase-like_dom_sf"/>
</dbReference>
<comment type="similarity">
    <text evidence="2 12">Belongs to the protein kinase superfamily. AGC Ser/Thr protein kinase family. S6 kinase subfamily.</text>
</comment>
<feature type="binding site" evidence="13">
    <location>
        <begin position="52"/>
        <end position="60"/>
    </location>
    <ligand>
        <name>ATP</name>
        <dbReference type="ChEBI" id="CHEBI:30616"/>
    </ligand>
</feature>
<dbReference type="PROSITE" id="PS00108">
    <property type="entry name" value="PROTEIN_KINASE_ST"/>
    <property type="match status" value="1"/>
</dbReference>
<keyword evidence="19" id="KW-1185">Reference proteome</keyword>
<sequence>MSGDGSDSSSSEDSDTGIRRKACTVKHEITNANLTGHTERVGMENFELLKVLGTGAYGKVFLVRKNSGHDEGKLYAMKVLKKAAIVQKAKTAEHTRTERQVLEHIRQSPFLVTLHYAFQTQTKLHLILDYVSGGEMFTHLYQRDHFSEEEVRIYIGEIILALEHLHKLGIVYRDIKLENILLDSEGHLVLTDFGLSKEFLEEEKERTYSFCGTIEYMAPEIIRGKSGHGKSVDWWSLGILMFELLTGASPFTLEGERNSQSEVSKRILHCEPPFPSMIGAVAQDLLRKLLVKDPHKRLGSGPRRAEDIKTHAFFKGLSWSDLAEKKVVSPFKPEIRSELDTGNFAEEFTGMNPLYSPASTPPSTDRLFQGYSFVAPSILFNKNVVMGDFMEGQMGAERPGSSTVRRSAMLADSTFFQLYELCLQGAPLGEGSFSVCRKCRHHQSGHEYAVKIISRRMEVNTQREIAALRQSNDCNLLLTVLFLHGPLTSFSLALSLSFSLFQNVLFADEGEDSVLKVIDFGFARVCPAGSAPLQTPCFTLQYAAPELFHSTGYDQACDLWSLGVILYTMLSGQVPFQSKQQQRAGMTSSYAADIMHKIKEGDFSFAGEAWKGVSGEAKELVKGLLTVDPERRLKLSALRENSWLQGGAILSSTPLCTPDVLESSGPIVRSYVNATYKAFNKGKREGFFLKSVDNAPLAKRRKLKMTSTGVETRRSSSCSSSSSSSSAASGGRRAGGRGKGK</sequence>
<dbReference type="SMART" id="SM00133">
    <property type="entry name" value="S_TK_X"/>
    <property type="match status" value="1"/>
</dbReference>
<proteinExistence type="inferred from homology"/>
<comment type="catalytic activity">
    <reaction evidence="10 12">
        <text>L-threonyl-[protein] + ATP = O-phospho-L-threonyl-[protein] + ADP + H(+)</text>
        <dbReference type="Rhea" id="RHEA:46608"/>
        <dbReference type="Rhea" id="RHEA-COMP:11060"/>
        <dbReference type="Rhea" id="RHEA-COMP:11605"/>
        <dbReference type="ChEBI" id="CHEBI:15378"/>
        <dbReference type="ChEBI" id="CHEBI:30013"/>
        <dbReference type="ChEBI" id="CHEBI:30616"/>
        <dbReference type="ChEBI" id="CHEBI:61977"/>
        <dbReference type="ChEBI" id="CHEBI:456216"/>
        <dbReference type="EC" id="2.7.11.1"/>
    </reaction>
</comment>
<feature type="domain" description="Protein kinase" evidence="16">
    <location>
        <begin position="333"/>
        <end position="644"/>
    </location>
</feature>
<feature type="binding site" evidence="13 14">
    <location>
        <position position="78"/>
    </location>
    <ligand>
        <name>ATP</name>
        <dbReference type="ChEBI" id="CHEBI:30616"/>
    </ligand>
</feature>
<feature type="region of interest" description="Disordered" evidence="15">
    <location>
        <begin position="1"/>
        <end position="20"/>
    </location>
</feature>
<dbReference type="GeneTree" id="ENSGT00940000161083"/>
<dbReference type="CDD" id="cd05614">
    <property type="entry name" value="STKc_MSK2_N"/>
    <property type="match status" value="1"/>
</dbReference>
<dbReference type="SUPFAM" id="SSF56112">
    <property type="entry name" value="Protein kinase-like (PK-like)"/>
    <property type="match status" value="2"/>
</dbReference>
<organism evidence="18 19">
    <name type="scientific">Oncorhynchus mykiss</name>
    <name type="common">Rainbow trout</name>
    <name type="synonym">Salmo gairdneri</name>
    <dbReference type="NCBI Taxonomy" id="8022"/>
    <lineage>
        <taxon>Eukaryota</taxon>
        <taxon>Metazoa</taxon>
        <taxon>Chordata</taxon>
        <taxon>Craniata</taxon>
        <taxon>Vertebrata</taxon>
        <taxon>Euteleostomi</taxon>
        <taxon>Actinopterygii</taxon>
        <taxon>Neopterygii</taxon>
        <taxon>Teleostei</taxon>
        <taxon>Protacanthopterygii</taxon>
        <taxon>Salmoniformes</taxon>
        <taxon>Salmonidae</taxon>
        <taxon>Salmoninae</taxon>
        <taxon>Oncorhynchus</taxon>
    </lineage>
</organism>
<dbReference type="Gene3D" id="3.30.200.20">
    <property type="entry name" value="Phosphorylase Kinase, domain 1"/>
    <property type="match status" value="2"/>
</dbReference>
<evidence type="ECO:0000256" key="10">
    <source>
        <dbReference type="ARBA" id="ARBA00047899"/>
    </source>
</evidence>
<feature type="domain" description="AGC-kinase C-terminal" evidence="17">
    <location>
        <begin position="315"/>
        <end position="383"/>
    </location>
</feature>
<evidence type="ECO:0000313" key="18">
    <source>
        <dbReference type="Ensembl" id="ENSOMYP00000098508.2"/>
    </source>
</evidence>
<keyword evidence="3 12" id="KW-0723">Serine/threonine-protein kinase</keyword>
<evidence type="ECO:0000256" key="6">
    <source>
        <dbReference type="ARBA" id="ARBA00022737"/>
    </source>
</evidence>
<gene>
    <name evidence="18" type="primary">LOC110509999</name>
</gene>
<evidence type="ECO:0000256" key="5">
    <source>
        <dbReference type="ARBA" id="ARBA00022679"/>
    </source>
</evidence>
<dbReference type="GO" id="GO:0004674">
    <property type="term" value="F:protein serine/threonine kinase activity"/>
    <property type="evidence" value="ECO:0007669"/>
    <property type="project" value="UniProtKB-KW"/>
</dbReference>
<dbReference type="FunFam" id="3.30.200.20:FF:000686">
    <property type="entry name" value="Ribosomal protein S6 kinase"/>
    <property type="match status" value="1"/>
</dbReference>
<dbReference type="InterPro" id="IPR017441">
    <property type="entry name" value="Protein_kinase_ATP_BS"/>
</dbReference>
<protein>
    <recommendedName>
        <fullName evidence="12">Ribosomal protein S6 kinase</fullName>
        <ecNumber evidence="12">2.7.11.1</ecNumber>
    </recommendedName>
</protein>
<dbReference type="SMART" id="SM00220">
    <property type="entry name" value="S_TKc"/>
    <property type="match status" value="2"/>
</dbReference>